<accession>A0A1H3L8C1</accession>
<feature type="transmembrane region" description="Helical" evidence="1">
    <location>
        <begin position="12"/>
        <end position="34"/>
    </location>
</feature>
<dbReference type="Proteomes" id="UP000199632">
    <property type="component" value="Unassembled WGS sequence"/>
</dbReference>
<gene>
    <name evidence="2" type="ORF">SAMN05421684_0607</name>
</gene>
<sequence length="83" mass="8912">MLLPPSAFFTARHLSLCTLPSLVYVCCGLSRYRLAVPSRSMTMKSLFGNGSLKGAWIIGAVLPVEAFSTAITLGFCASRVSRL</sequence>
<keyword evidence="1" id="KW-0472">Membrane</keyword>
<evidence type="ECO:0000313" key="3">
    <source>
        <dbReference type="Proteomes" id="UP000199632"/>
    </source>
</evidence>
<reference evidence="3" key="1">
    <citation type="submission" date="2016-10" db="EMBL/GenBank/DDBJ databases">
        <authorList>
            <person name="Varghese N."/>
            <person name="Submissions S."/>
        </authorList>
    </citation>
    <scope>NUCLEOTIDE SEQUENCE [LARGE SCALE GENOMIC DNA]</scope>
    <source>
        <strain evidence="3">DSM 44718</strain>
    </source>
</reference>
<proteinExistence type="predicted"/>
<feature type="transmembrane region" description="Helical" evidence="1">
    <location>
        <begin position="54"/>
        <end position="77"/>
    </location>
</feature>
<keyword evidence="3" id="KW-1185">Reference proteome</keyword>
<dbReference type="EMBL" id="FNQB01000001">
    <property type="protein sequence ID" value="SDY60767.1"/>
    <property type="molecule type" value="Genomic_DNA"/>
</dbReference>
<organism evidence="2 3">
    <name type="scientific">Asanoa ishikariensis</name>
    <dbReference type="NCBI Taxonomy" id="137265"/>
    <lineage>
        <taxon>Bacteria</taxon>
        <taxon>Bacillati</taxon>
        <taxon>Actinomycetota</taxon>
        <taxon>Actinomycetes</taxon>
        <taxon>Micromonosporales</taxon>
        <taxon>Micromonosporaceae</taxon>
        <taxon>Asanoa</taxon>
    </lineage>
</organism>
<keyword evidence="1" id="KW-1133">Transmembrane helix</keyword>
<name>A0A1H3L8C1_9ACTN</name>
<evidence type="ECO:0000256" key="1">
    <source>
        <dbReference type="SAM" id="Phobius"/>
    </source>
</evidence>
<evidence type="ECO:0000313" key="2">
    <source>
        <dbReference type="EMBL" id="SDY60767.1"/>
    </source>
</evidence>
<keyword evidence="1" id="KW-0812">Transmembrane</keyword>
<protein>
    <submittedName>
        <fullName evidence="2">Uncharacterized protein</fullName>
    </submittedName>
</protein>
<dbReference type="AlphaFoldDB" id="A0A1H3L8C1"/>